<dbReference type="PANTHER" id="PTHR28034:SF1">
    <property type="entry name" value="NUCLEOMORPHIN"/>
    <property type="match status" value="1"/>
</dbReference>
<evidence type="ECO:0000256" key="1">
    <source>
        <dbReference type="SAM" id="MobiDB-lite"/>
    </source>
</evidence>
<organism evidence="3 4">
    <name type="scientific">Coccidioides posadasii RMSCC 3488</name>
    <dbReference type="NCBI Taxonomy" id="454284"/>
    <lineage>
        <taxon>Eukaryota</taxon>
        <taxon>Fungi</taxon>
        <taxon>Dikarya</taxon>
        <taxon>Ascomycota</taxon>
        <taxon>Pezizomycotina</taxon>
        <taxon>Eurotiomycetes</taxon>
        <taxon>Eurotiomycetidae</taxon>
        <taxon>Onygenales</taxon>
        <taxon>Onygenaceae</taxon>
        <taxon>Coccidioides</taxon>
    </lineage>
</organism>
<dbReference type="VEuPathDB" id="FungiDB:CPAG_07925"/>
<accession>A0A0J6IIF2</accession>
<dbReference type="PANTHER" id="PTHR28034">
    <property type="entry name" value="SET1 COMPLEX COMPONENT SHG1"/>
    <property type="match status" value="1"/>
</dbReference>
<feature type="domain" description="BOD1/SHG1" evidence="2">
    <location>
        <begin position="44"/>
        <end position="146"/>
    </location>
</feature>
<evidence type="ECO:0000313" key="4">
    <source>
        <dbReference type="Proteomes" id="UP000054567"/>
    </source>
</evidence>
<reference evidence="4" key="2">
    <citation type="journal article" date="2009" name="Genome Res.">
        <title>Comparative genomic analyses of the human fungal pathogens Coccidioides and their relatives.</title>
        <authorList>
            <person name="Sharpton T.J."/>
            <person name="Stajich J.E."/>
            <person name="Rounsley S.D."/>
            <person name="Gardner M.J."/>
            <person name="Wortman J.R."/>
            <person name="Jordar V.S."/>
            <person name="Maiti R."/>
            <person name="Kodira C.D."/>
            <person name="Neafsey D.E."/>
            <person name="Zeng Q."/>
            <person name="Hung C.-Y."/>
            <person name="McMahan C."/>
            <person name="Muszewska A."/>
            <person name="Grynberg M."/>
            <person name="Mandel M.A."/>
            <person name="Kellner E.M."/>
            <person name="Barker B.M."/>
            <person name="Galgiani J.N."/>
            <person name="Orbach M.J."/>
            <person name="Kirkland T.N."/>
            <person name="Cole G.T."/>
            <person name="Henn M.R."/>
            <person name="Birren B.W."/>
            <person name="Taylor J.W."/>
        </authorList>
    </citation>
    <scope>NUCLEOTIDE SEQUENCE [LARGE SCALE GENOMIC DNA]</scope>
    <source>
        <strain evidence="4">RMSCC 3488</strain>
    </source>
</reference>
<evidence type="ECO:0000313" key="3">
    <source>
        <dbReference type="EMBL" id="KMM71622.1"/>
    </source>
</evidence>
<name>A0A0J6IIF2_COCPO</name>
<reference evidence="3 4" key="1">
    <citation type="submission" date="2007-06" db="EMBL/GenBank/DDBJ databases">
        <title>The Genome Sequence of Coccidioides posadasii RMSCC_3488.</title>
        <authorList>
            <consortium name="Coccidioides Genome Resources Consortium"/>
            <consortium name="The Broad Institute Genome Sequencing Platform"/>
            <person name="Henn M.R."/>
            <person name="Sykes S."/>
            <person name="Young S."/>
            <person name="Jaffe D."/>
            <person name="Berlin A."/>
            <person name="Alvarez P."/>
            <person name="Butler J."/>
            <person name="Gnerre S."/>
            <person name="Grabherr M."/>
            <person name="Mauceli E."/>
            <person name="Brockman W."/>
            <person name="Kodira C."/>
            <person name="Alvarado L."/>
            <person name="Zeng Q."/>
            <person name="Crawford M."/>
            <person name="Antoine C."/>
            <person name="Devon K."/>
            <person name="Galgiani J."/>
            <person name="Orsborn K."/>
            <person name="Lewis M.L."/>
            <person name="Nusbaum C."/>
            <person name="Galagan J."/>
            <person name="Birren B."/>
        </authorList>
    </citation>
    <scope>NUCLEOTIDE SEQUENCE [LARGE SCALE GENOMIC DNA]</scope>
    <source>
        <strain evidence="3 4">RMSCC 3488</strain>
    </source>
</reference>
<reference evidence="4" key="3">
    <citation type="journal article" date="2010" name="Genome Res.">
        <title>Population genomic sequencing of Coccidioides fungi reveals recent hybridization and transposon control.</title>
        <authorList>
            <person name="Neafsey D.E."/>
            <person name="Barker B.M."/>
            <person name="Sharpton T.J."/>
            <person name="Stajich J.E."/>
            <person name="Park D.J."/>
            <person name="Whiston E."/>
            <person name="Hung C.-Y."/>
            <person name="McMahan C."/>
            <person name="White J."/>
            <person name="Sykes S."/>
            <person name="Heiman D."/>
            <person name="Young S."/>
            <person name="Zeng Q."/>
            <person name="Abouelleil A."/>
            <person name="Aftuck L."/>
            <person name="Bessette D."/>
            <person name="Brown A."/>
            <person name="FitzGerald M."/>
            <person name="Lui A."/>
            <person name="Macdonald J.P."/>
            <person name="Priest M."/>
            <person name="Orbach M.J."/>
            <person name="Galgiani J.N."/>
            <person name="Kirkland T.N."/>
            <person name="Cole G.T."/>
            <person name="Birren B.W."/>
            <person name="Henn M.R."/>
            <person name="Taylor J.W."/>
            <person name="Rounsley S.D."/>
        </authorList>
    </citation>
    <scope>NUCLEOTIDE SEQUENCE [LARGE SCALE GENOMIC DNA]</scope>
    <source>
        <strain evidence="4">RMSCC 3488</strain>
    </source>
</reference>
<sequence length="280" mass="33581">MATSDIEMTGTKRSGEEIGNVYRKKFKASELPISPGQRAAIDNLLYSFKKKGGFDAARKKIWAEFNNDSEAKKSFIVSLIEMAESEIERDPSLLSRERGKAATLIEGAVDRSDLYKSVENAIDALSANCLEEILDTLRSIRRQEVGEEIATAEQRKGNTTDEEYARLVEAKRQEREEARLKELEMKKKLEEERAKAEAEERQRQRELRRQQKEAERKEREEREEKRRVEREKRREEERKLEEQREKEREERRRRRDEEEREHRERRREERERERGERKRT</sequence>
<protein>
    <recommendedName>
        <fullName evidence="2">BOD1/SHG1 domain-containing protein</fullName>
    </recommendedName>
</protein>
<evidence type="ECO:0000259" key="2">
    <source>
        <dbReference type="Pfam" id="PF05205"/>
    </source>
</evidence>
<dbReference type="Proteomes" id="UP000054567">
    <property type="component" value="Unassembled WGS sequence"/>
</dbReference>
<dbReference type="EMBL" id="DS268113">
    <property type="protein sequence ID" value="KMM71622.1"/>
    <property type="molecule type" value="Genomic_DNA"/>
</dbReference>
<feature type="region of interest" description="Disordered" evidence="1">
    <location>
        <begin position="185"/>
        <end position="280"/>
    </location>
</feature>
<dbReference type="InterPro" id="IPR055264">
    <property type="entry name" value="BOD1/SHG1_dom"/>
</dbReference>
<dbReference type="Pfam" id="PF05205">
    <property type="entry name" value="COMPASS-Shg1"/>
    <property type="match status" value="1"/>
</dbReference>
<dbReference type="AlphaFoldDB" id="A0A0J6IIF2"/>
<proteinExistence type="predicted"/>
<dbReference type="OrthoDB" id="5579731at2759"/>
<gene>
    <name evidence="3" type="ORF">CPAG_07925</name>
</gene>